<dbReference type="GO" id="GO:0043778">
    <property type="term" value="F:cobalt-precorrin-8 methylmutase activity"/>
    <property type="evidence" value="ECO:0007669"/>
    <property type="project" value="UniProtKB-EC"/>
</dbReference>
<keyword evidence="4 6" id="KW-0413">Isomerase</keyword>
<evidence type="ECO:0000313" key="6">
    <source>
        <dbReference type="EMBL" id="MBB6063397.1"/>
    </source>
</evidence>
<name>A0A841GLX7_9BACT</name>
<dbReference type="EC" id="5.4.99.61" evidence="6"/>
<proteinExistence type="inferred from homology"/>
<accession>A0A841GLX7</accession>
<dbReference type="PANTHER" id="PTHR43588:SF1">
    <property type="entry name" value="COBALT-PRECORRIN-8 METHYLMUTASE"/>
    <property type="match status" value="1"/>
</dbReference>
<gene>
    <name evidence="6" type="ORF">HNP65_001868</name>
</gene>
<evidence type="ECO:0000259" key="5">
    <source>
        <dbReference type="Pfam" id="PF02570"/>
    </source>
</evidence>
<protein>
    <submittedName>
        <fullName evidence="6">Precorrin-8X/cobalt-precorrin-8 methylmutase</fullName>
        <ecNumber evidence="6">5.4.99.60</ecNumber>
        <ecNumber evidence="6">5.4.99.61</ecNumber>
    </submittedName>
</protein>
<dbReference type="PANTHER" id="PTHR43588">
    <property type="entry name" value="COBALT-PRECORRIN-8 METHYLMUTASE"/>
    <property type="match status" value="1"/>
</dbReference>
<dbReference type="InterPro" id="IPR036588">
    <property type="entry name" value="CobH/CbiC_sf"/>
</dbReference>
<dbReference type="SUPFAM" id="SSF63965">
    <property type="entry name" value="Precorrin-8X methylmutase CbiC/CobH"/>
    <property type="match status" value="1"/>
</dbReference>
<organism evidence="6 7">
    <name type="scientific">Thermosipho japonicus</name>
    <dbReference type="NCBI Taxonomy" id="90323"/>
    <lineage>
        <taxon>Bacteria</taxon>
        <taxon>Thermotogati</taxon>
        <taxon>Thermotogota</taxon>
        <taxon>Thermotogae</taxon>
        <taxon>Thermotogales</taxon>
        <taxon>Fervidobacteriaceae</taxon>
        <taxon>Thermosipho</taxon>
    </lineage>
</organism>
<dbReference type="EMBL" id="JACHEX010000007">
    <property type="protein sequence ID" value="MBB6063397.1"/>
    <property type="molecule type" value="Genomic_DNA"/>
</dbReference>
<dbReference type="InterPro" id="IPR003722">
    <property type="entry name" value="Cbl_synth_CobH/CbiC"/>
</dbReference>
<sequence length="205" mass="23005">MKYTDPLEIEKKSFLIIRKNLKKEHKQGYLDIVTRVIHATADFEFEELLRFKNDPISVFKETVKNGANIVVDTKMIKAGISKKFLEKYNVKVKCYIDDVDVINQAKISNCTRSIVAMRKAIEEKNNDIFVIGNAPTALFTLCSYIENSSFFPKLVIGVPVGFVGAQESKEVLNLLDVPSITTKGRKGGSTVAVAIVNALFRLLEE</sequence>
<evidence type="ECO:0000256" key="1">
    <source>
        <dbReference type="ARBA" id="ARBA00004953"/>
    </source>
</evidence>
<evidence type="ECO:0000256" key="3">
    <source>
        <dbReference type="ARBA" id="ARBA00022573"/>
    </source>
</evidence>
<dbReference type="Pfam" id="PF02570">
    <property type="entry name" value="CbiC"/>
    <property type="match status" value="1"/>
</dbReference>
<evidence type="ECO:0000256" key="2">
    <source>
        <dbReference type="ARBA" id="ARBA00009774"/>
    </source>
</evidence>
<evidence type="ECO:0000256" key="4">
    <source>
        <dbReference type="ARBA" id="ARBA00023235"/>
    </source>
</evidence>
<dbReference type="GO" id="GO:0016993">
    <property type="term" value="F:precorrin-8X methylmutase activity"/>
    <property type="evidence" value="ECO:0007669"/>
    <property type="project" value="UniProtKB-EC"/>
</dbReference>
<comment type="similarity">
    <text evidence="2">Belongs to the CobH/CbiC family.</text>
</comment>
<dbReference type="EC" id="5.4.99.60" evidence="6"/>
<dbReference type="GO" id="GO:0009236">
    <property type="term" value="P:cobalamin biosynthetic process"/>
    <property type="evidence" value="ECO:0007669"/>
    <property type="project" value="UniProtKB-UniPathway"/>
</dbReference>
<dbReference type="AlphaFoldDB" id="A0A841GLX7"/>
<dbReference type="Gene3D" id="3.40.50.10230">
    <property type="entry name" value="Cobalamin biosynthesis CobH/CbiC, precorrin-8X methylmutase"/>
    <property type="match status" value="1"/>
</dbReference>
<comment type="pathway">
    <text evidence="1">Cofactor biosynthesis; adenosylcobalamin biosynthesis.</text>
</comment>
<dbReference type="RefSeq" id="WP_184619970.1">
    <property type="nucleotide sequence ID" value="NZ_JACHEX010000007.1"/>
</dbReference>
<dbReference type="Proteomes" id="UP000555828">
    <property type="component" value="Unassembled WGS sequence"/>
</dbReference>
<keyword evidence="3" id="KW-0169">Cobalamin biosynthesis</keyword>
<dbReference type="UniPathway" id="UPA00148"/>
<comment type="caution">
    <text evidence="6">The sequence shown here is derived from an EMBL/GenBank/DDBJ whole genome shotgun (WGS) entry which is preliminary data.</text>
</comment>
<keyword evidence="7" id="KW-1185">Reference proteome</keyword>
<feature type="domain" description="Cobalamin biosynthesis precorrin-8X methylmutase CobH/CbiC" evidence="5">
    <location>
        <begin position="8"/>
        <end position="201"/>
    </location>
</feature>
<reference evidence="6 7" key="1">
    <citation type="submission" date="2020-08" db="EMBL/GenBank/DDBJ databases">
        <title>Genomic Encyclopedia of Type Strains, Phase IV (KMG-IV): sequencing the most valuable type-strain genomes for metagenomic binning, comparative biology and taxonomic classification.</title>
        <authorList>
            <person name="Goeker M."/>
        </authorList>
    </citation>
    <scope>NUCLEOTIDE SEQUENCE [LARGE SCALE GENOMIC DNA]</scope>
    <source>
        <strain evidence="6 7">DSM 13481</strain>
    </source>
</reference>
<evidence type="ECO:0000313" key="7">
    <source>
        <dbReference type="Proteomes" id="UP000555828"/>
    </source>
</evidence>